<sequence>MSVKFSTKILNYFKSLLVLHQPAATRRITDALYLLCLQPTVEVSPEALIDLLCSLAVSVSSNEMSGDNLTFTARLLDAGMKKVFSLNWQICVIKLPVVFSTFRDILASEHGEPLLVAMEGFKSLIHTCIDENLIKQGVDEIMTSGDVRKSGPTIIETLC</sequence>
<organism evidence="1 2">
    <name type="scientific">Arctium lappa</name>
    <name type="common">Greater burdock</name>
    <name type="synonym">Lappa major</name>
    <dbReference type="NCBI Taxonomy" id="4217"/>
    <lineage>
        <taxon>Eukaryota</taxon>
        <taxon>Viridiplantae</taxon>
        <taxon>Streptophyta</taxon>
        <taxon>Embryophyta</taxon>
        <taxon>Tracheophyta</taxon>
        <taxon>Spermatophyta</taxon>
        <taxon>Magnoliopsida</taxon>
        <taxon>eudicotyledons</taxon>
        <taxon>Gunneridae</taxon>
        <taxon>Pentapetalae</taxon>
        <taxon>asterids</taxon>
        <taxon>campanulids</taxon>
        <taxon>Asterales</taxon>
        <taxon>Asteraceae</taxon>
        <taxon>Carduoideae</taxon>
        <taxon>Cardueae</taxon>
        <taxon>Arctiinae</taxon>
        <taxon>Arctium</taxon>
    </lineage>
</organism>
<reference evidence="1 2" key="2">
    <citation type="journal article" date="2022" name="Mol. Ecol. Resour.">
        <title>The genomes of chicory, endive, great burdock and yacon provide insights into Asteraceae paleo-polyploidization history and plant inulin production.</title>
        <authorList>
            <person name="Fan W."/>
            <person name="Wang S."/>
            <person name="Wang H."/>
            <person name="Wang A."/>
            <person name="Jiang F."/>
            <person name="Liu H."/>
            <person name="Zhao H."/>
            <person name="Xu D."/>
            <person name="Zhang Y."/>
        </authorList>
    </citation>
    <scope>NUCLEOTIDE SEQUENCE [LARGE SCALE GENOMIC DNA]</scope>
    <source>
        <strain evidence="2">cv. Niubang</strain>
    </source>
</reference>
<accession>A0ACB8YB73</accession>
<proteinExistence type="predicted"/>
<protein>
    <submittedName>
        <fullName evidence="1">Uncharacterized protein</fullName>
    </submittedName>
</protein>
<gene>
    <name evidence="1" type="ORF">L6452_36622</name>
</gene>
<evidence type="ECO:0000313" key="1">
    <source>
        <dbReference type="EMBL" id="KAI3681817.1"/>
    </source>
</evidence>
<reference evidence="2" key="1">
    <citation type="journal article" date="2022" name="Mol. Ecol. Resour.">
        <title>The genomes of chicory, endive, great burdock and yacon provide insights into Asteraceae palaeo-polyploidization history and plant inulin production.</title>
        <authorList>
            <person name="Fan W."/>
            <person name="Wang S."/>
            <person name="Wang H."/>
            <person name="Wang A."/>
            <person name="Jiang F."/>
            <person name="Liu H."/>
            <person name="Zhao H."/>
            <person name="Xu D."/>
            <person name="Zhang Y."/>
        </authorList>
    </citation>
    <scope>NUCLEOTIDE SEQUENCE [LARGE SCALE GENOMIC DNA]</scope>
    <source>
        <strain evidence="2">cv. Niubang</strain>
    </source>
</reference>
<dbReference type="EMBL" id="CM042059">
    <property type="protein sequence ID" value="KAI3681817.1"/>
    <property type="molecule type" value="Genomic_DNA"/>
</dbReference>
<evidence type="ECO:0000313" key="2">
    <source>
        <dbReference type="Proteomes" id="UP001055879"/>
    </source>
</evidence>
<name>A0ACB8YB73_ARCLA</name>
<comment type="caution">
    <text evidence="1">The sequence shown here is derived from an EMBL/GenBank/DDBJ whole genome shotgun (WGS) entry which is preliminary data.</text>
</comment>
<keyword evidence="2" id="KW-1185">Reference proteome</keyword>
<dbReference type="Proteomes" id="UP001055879">
    <property type="component" value="Linkage Group LG13"/>
</dbReference>